<evidence type="ECO:0000313" key="4">
    <source>
        <dbReference type="Proteomes" id="UP000800094"/>
    </source>
</evidence>
<dbReference type="CDD" id="cd03062">
    <property type="entry name" value="TRX_Fd_Sucrase"/>
    <property type="match status" value="1"/>
</dbReference>
<gene>
    <name evidence="3" type="ORF">BU26DRAFT_268090</name>
</gene>
<organism evidence="3 4">
    <name type="scientific">Trematosphaeria pertusa</name>
    <dbReference type="NCBI Taxonomy" id="390896"/>
    <lineage>
        <taxon>Eukaryota</taxon>
        <taxon>Fungi</taxon>
        <taxon>Dikarya</taxon>
        <taxon>Ascomycota</taxon>
        <taxon>Pezizomycotina</taxon>
        <taxon>Dothideomycetes</taxon>
        <taxon>Pleosporomycetidae</taxon>
        <taxon>Pleosporales</taxon>
        <taxon>Massarineae</taxon>
        <taxon>Trematosphaeriaceae</taxon>
        <taxon>Trematosphaeria</taxon>
    </lineage>
</organism>
<dbReference type="InterPro" id="IPR009737">
    <property type="entry name" value="Aim32/Apd1-like"/>
</dbReference>
<reference evidence="3" key="1">
    <citation type="journal article" date="2020" name="Stud. Mycol.">
        <title>101 Dothideomycetes genomes: a test case for predicting lifestyles and emergence of pathogens.</title>
        <authorList>
            <person name="Haridas S."/>
            <person name="Albert R."/>
            <person name="Binder M."/>
            <person name="Bloem J."/>
            <person name="Labutti K."/>
            <person name="Salamov A."/>
            <person name="Andreopoulos B."/>
            <person name="Baker S."/>
            <person name="Barry K."/>
            <person name="Bills G."/>
            <person name="Bluhm B."/>
            <person name="Cannon C."/>
            <person name="Castanera R."/>
            <person name="Culley D."/>
            <person name="Daum C."/>
            <person name="Ezra D."/>
            <person name="Gonzalez J."/>
            <person name="Henrissat B."/>
            <person name="Kuo A."/>
            <person name="Liang C."/>
            <person name="Lipzen A."/>
            <person name="Lutzoni F."/>
            <person name="Magnuson J."/>
            <person name="Mondo S."/>
            <person name="Nolan M."/>
            <person name="Ohm R."/>
            <person name="Pangilinan J."/>
            <person name="Park H.-J."/>
            <person name="Ramirez L."/>
            <person name="Alfaro M."/>
            <person name="Sun H."/>
            <person name="Tritt A."/>
            <person name="Yoshinaga Y."/>
            <person name="Zwiers L.-H."/>
            <person name="Turgeon B."/>
            <person name="Goodwin S."/>
            <person name="Spatafora J."/>
            <person name="Crous P."/>
            <person name="Grigoriev I."/>
        </authorList>
    </citation>
    <scope>NUCLEOTIDE SEQUENCE</scope>
    <source>
        <strain evidence="3">CBS 122368</strain>
    </source>
</reference>
<dbReference type="AlphaFoldDB" id="A0A6A6ILE0"/>
<name>A0A6A6ILE0_9PLEO</name>
<dbReference type="PANTHER" id="PTHR31902:SF7">
    <property type="entry name" value="ALTERED INHERITANCE OF MITOCHONDRIA PROTEIN 32"/>
    <property type="match status" value="1"/>
</dbReference>
<dbReference type="PANTHER" id="PTHR31902">
    <property type="entry name" value="ACTIN PATCHES DISTAL PROTEIN 1"/>
    <property type="match status" value="1"/>
</dbReference>
<dbReference type="OrthoDB" id="10253744at2759"/>
<evidence type="ECO:0000256" key="1">
    <source>
        <dbReference type="ARBA" id="ARBA00038208"/>
    </source>
</evidence>
<sequence>MSFSRCVRTRTSNLHPFRALSTTAHRPQSSIPYTPTCPAPTCPCASTPPDLDIDRKTPLLNTMASYTEQVLICTGKEDWSSRIEDEQSSAGAFVRGLRAEIGKGGKGFDPFNNVLITAASFPASPTPNSTTALLFPSFKRIPRIPHNAVSSFASAYLKPRALHPAHAALSPAQKARLLRDASLAATLPPPEDITRITVLICGHGGRDKRCGVLGPMLQSAFRQEFARRGVDAQVGLISHVGGHKYAGNVIIYVPPALREHRLELKPRARLFGRG</sequence>
<keyword evidence="4" id="KW-1185">Reference proteome</keyword>
<dbReference type="EMBL" id="ML987193">
    <property type="protein sequence ID" value="KAF2250662.1"/>
    <property type="molecule type" value="Genomic_DNA"/>
</dbReference>
<dbReference type="InterPro" id="IPR036249">
    <property type="entry name" value="Thioredoxin-like_sf"/>
</dbReference>
<dbReference type="Pfam" id="PF06999">
    <property type="entry name" value="Suc_Fer-like"/>
    <property type="match status" value="1"/>
</dbReference>
<evidence type="ECO:0000313" key="3">
    <source>
        <dbReference type="EMBL" id="KAF2250662.1"/>
    </source>
</evidence>
<accession>A0A6A6ILE0</accession>
<dbReference type="RefSeq" id="XP_033685666.1">
    <property type="nucleotide sequence ID" value="XM_033821339.1"/>
</dbReference>
<dbReference type="Proteomes" id="UP000800094">
    <property type="component" value="Unassembled WGS sequence"/>
</dbReference>
<comment type="similarity">
    <text evidence="1">Belongs to the AIM32 family.</text>
</comment>
<dbReference type="GeneID" id="54574669"/>
<protein>
    <recommendedName>
        <fullName evidence="2">Altered inheritance of mitochondria protein 32</fullName>
    </recommendedName>
</protein>
<dbReference type="SUPFAM" id="SSF52833">
    <property type="entry name" value="Thioredoxin-like"/>
    <property type="match status" value="1"/>
</dbReference>
<evidence type="ECO:0000256" key="2">
    <source>
        <dbReference type="ARBA" id="ARBA00040895"/>
    </source>
</evidence>
<proteinExistence type="inferred from homology"/>
<dbReference type="Gene3D" id="3.40.30.10">
    <property type="entry name" value="Glutaredoxin"/>
    <property type="match status" value="1"/>
</dbReference>